<proteinExistence type="predicted"/>
<comment type="caution">
    <text evidence="1">The sequence shown here is derived from an EMBL/GenBank/DDBJ whole genome shotgun (WGS) entry which is preliminary data.</text>
</comment>
<protein>
    <recommendedName>
        <fullName evidence="2">Phosphohistidine phosphatase SixA</fullName>
    </recommendedName>
</protein>
<accession>X1D8Y1</accession>
<dbReference type="Gene3D" id="3.40.50.1240">
    <property type="entry name" value="Phosphoglycerate mutase-like"/>
    <property type="match status" value="1"/>
</dbReference>
<feature type="non-terminal residue" evidence="1">
    <location>
        <position position="41"/>
    </location>
</feature>
<reference evidence="1" key="1">
    <citation type="journal article" date="2014" name="Front. Microbiol.">
        <title>High frequency of phylogenetically diverse reductive dehalogenase-homologous genes in deep subseafloor sedimentary metagenomes.</title>
        <authorList>
            <person name="Kawai M."/>
            <person name="Futagami T."/>
            <person name="Toyoda A."/>
            <person name="Takaki Y."/>
            <person name="Nishi S."/>
            <person name="Hori S."/>
            <person name="Arai W."/>
            <person name="Tsubouchi T."/>
            <person name="Morono Y."/>
            <person name="Uchiyama I."/>
            <person name="Ito T."/>
            <person name="Fujiyama A."/>
            <person name="Inagaki F."/>
            <person name="Takami H."/>
        </authorList>
    </citation>
    <scope>NUCLEOTIDE SEQUENCE</scope>
    <source>
        <strain evidence="1">Expedition CK06-06</strain>
    </source>
</reference>
<dbReference type="AlphaFoldDB" id="X1D8Y1"/>
<name>X1D8Y1_9ZZZZ</name>
<dbReference type="InterPro" id="IPR029033">
    <property type="entry name" value="His_PPase_superfam"/>
</dbReference>
<sequence>MKLYLVQHAKAASKEQDPQRPLIQEGRGELQKVTEFIKPLK</sequence>
<evidence type="ECO:0000313" key="1">
    <source>
        <dbReference type="EMBL" id="GAH16692.1"/>
    </source>
</evidence>
<organism evidence="1">
    <name type="scientific">marine sediment metagenome</name>
    <dbReference type="NCBI Taxonomy" id="412755"/>
    <lineage>
        <taxon>unclassified sequences</taxon>
        <taxon>metagenomes</taxon>
        <taxon>ecological metagenomes</taxon>
    </lineage>
</organism>
<evidence type="ECO:0008006" key="2">
    <source>
        <dbReference type="Google" id="ProtNLM"/>
    </source>
</evidence>
<gene>
    <name evidence="1" type="ORF">S01H4_56878</name>
</gene>
<dbReference type="EMBL" id="BART01033011">
    <property type="protein sequence ID" value="GAH16692.1"/>
    <property type="molecule type" value="Genomic_DNA"/>
</dbReference>